<protein>
    <submittedName>
        <fullName evidence="1">Uncharacterized protein</fullName>
    </submittedName>
</protein>
<dbReference type="EMBL" id="PRKQ01000033">
    <property type="protein sequence ID" value="PPA92980.1"/>
    <property type="molecule type" value="Genomic_DNA"/>
</dbReference>
<dbReference type="AlphaFoldDB" id="A0AAP8Q9Q4"/>
<evidence type="ECO:0000313" key="1">
    <source>
        <dbReference type="EMBL" id="PPA92980.1"/>
    </source>
</evidence>
<proteinExistence type="predicted"/>
<accession>A0AAP8Q9Q4</accession>
<reference evidence="1 2" key="1">
    <citation type="submission" date="2018-02" db="EMBL/GenBank/DDBJ databases">
        <title>Comparative analysis of genomes of three Brevibacillus laterosporus strains producers of potent antimicrobials isolated from silage.</title>
        <authorList>
            <person name="Kojic M."/>
            <person name="Miljkovic M."/>
            <person name="Studholme D."/>
            <person name="Filipic B."/>
        </authorList>
    </citation>
    <scope>NUCLEOTIDE SEQUENCE [LARGE SCALE GENOMIC DNA]</scope>
    <source>
        <strain evidence="1 2">BGSP11</strain>
    </source>
</reference>
<gene>
    <name evidence="1" type="ORF">C4A77_21035</name>
</gene>
<organism evidence="1 2">
    <name type="scientific">Brevibacillus laterosporus</name>
    <name type="common">Bacillus laterosporus</name>
    <dbReference type="NCBI Taxonomy" id="1465"/>
    <lineage>
        <taxon>Bacteria</taxon>
        <taxon>Bacillati</taxon>
        <taxon>Bacillota</taxon>
        <taxon>Bacilli</taxon>
        <taxon>Bacillales</taxon>
        <taxon>Paenibacillaceae</taxon>
        <taxon>Brevibacillus</taxon>
    </lineage>
</organism>
<sequence>MKIDCNAVGTKGISWFKAGPLCCEHSLVNKKYSMRWGKYSKIISLKNGLETRFYLDKNLCQKSKKIVVNIKKWV</sequence>
<name>A0AAP8Q9Q4_BRELA</name>
<dbReference type="Proteomes" id="UP000239759">
    <property type="component" value="Unassembled WGS sequence"/>
</dbReference>
<evidence type="ECO:0000313" key="2">
    <source>
        <dbReference type="Proteomes" id="UP000239759"/>
    </source>
</evidence>
<comment type="caution">
    <text evidence="1">The sequence shown here is derived from an EMBL/GenBank/DDBJ whole genome shotgun (WGS) entry which is preliminary data.</text>
</comment>